<comment type="subcellular location">
    <subcellularLocation>
        <location evidence="1">Cell membrane</location>
        <topology evidence="1">Multi-pass membrane protein</topology>
    </subcellularLocation>
</comment>
<name>A0ABS4GQJ3_9BACL</name>
<feature type="transmembrane region" description="Helical" evidence="7">
    <location>
        <begin position="148"/>
        <end position="167"/>
    </location>
</feature>
<evidence type="ECO:0000256" key="5">
    <source>
        <dbReference type="ARBA" id="ARBA00023136"/>
    </source>
</evidence>
<keyword evidence="2" id="KW-1003">Cell membrane</keyword>
<evidence type="ECO:0000256" key="6">
    <source>
        <dbReference type="ARBA" id="ARBA00043993"/>
    </source>
</evidence>
<dbReference type="RefSeq" id="WP_209810215.1">
    <property type="nucleotide sequence ID" value="NZ_JAGGKT010000005.1"/>
</dbReference>
<reference evidence="9 10" key="1">
    <citation type="submission" date="2021-03" db="EMBL/GenBank/DDBJ databases">
        <title>Genomic Encyclopedia of Type Strains, Phase IV (KMG-IV): sequencing the most valuable type-strain genomes for metagenomic binning, comparative biology and taxonomic classification.</title>
        <authorList>
            <person name="Goeker M."/>
        </authorList>
    </citation>
    <scope>NUCLEOTIDE SEQUENCE [LARGE SCALE GENOMIC DNA]</scope>
    <source>
        <strain evidence="9 10">DSM 24738</strain>
    </source>
</reference>
<dbReference type="PANTHER" id="PTHR30509">
    <property type="entry name" value="P-HYDROXYBENZOIC ACID EFFLUX PUMP SUBUNIT-RELATED"/>
    <property type="match status" value="1"/>
</dbReference>
<evidence type="ECO:0000256" key="1">
    <source>
        <dbReference type="ARBA" id="ARBA00004651"/>
    </source>
</evidence>
<dbReference type="EMBL" id="JAGGKT010000005">
    <property type="protein sequence ID" value="MBP1932155.1"/>
    <property type="molecule type" value="Genomic_DNA"/>
</dbReference>
<dbReference type="InterPro" id="IPR049453">
    <property type="entry name" value="Memb_transporter_dom"/>
</dbReference>
<feature type="transmembrane region" description="Helical" evidence="7">
    <location>
        <begin position="97"/>
        <end position="115"/>
    </location>
</feature>
<keyword evidence="4 7" id="KW-1133">Transmembrane helix</keyword>
<evidence type="ECO:0000256" key="3">
    <source>
        <dbReference type="ARBA" id="ARBA00022692"/>
    </source>
</evidence>
<feature type="transmembrane region" description="Helical" evidence="7">
    <location>
        <begin position="73"/>
        <end position="91"/>
    </location>
</feature>
<dbReference type="Pfam" id="PF13515">
    <property type="entry name" value="FUSC_2"/>
    <property type="match status" value="1"/>
</dbReference>
<dbReference type="Proteomes" id="UP001519343">
    <property type="component" value="Unassembled WGS sequence"/>
</dbReference>
<feature type="transmembrane region" description="Helical" evidence="7">
    <location>
        <begin position="44"/>
        <end position="61"/>
    </location>
</feature>
<feature type="transmembrane region" description="Helical" evidence="7">
    <location>
        <begin position="361"/>
        <end position="380"/>
    </location>
</feature>
<organism evidence="9 10">
    <name type="scientific">Ammoniphilus resinae</name>
    <dbReference type="NCBI Taxonomy" id="861532"/>
    <lineage>
        <taxon>Bacteria</taxon>
        <taxon>Bacillati</taxon>
        <taxon>Bacillota</taxon>
        <taxon>Bacilli</taxon>
        <taxon>Bacillales</taxon>
        <taxon>Paenibacillaceae</taxon>
        <taxon>Aneurinibacillus group</taxon>
        <taxon>Ammoniphilus</taxon>
    </lineage>
</organism>
<sequence>MASSLLQTMKQALEMKKNPLPWEKAISAAICSGLPVLIGWLIGNLQYGLMAGIVGFTYLYVFHEPYAERAKKLFFVMIGMALSVGLGTLLAPNPLGAALMLGVIGTVATFIFGALRIPGPAAIFFVLGFALATGMPEDPVQAPVRAGLVLLGGVFSWVVGMIGWFYSPHRPERLAVKRVYLELAAFLESIGKEKLETEARQRIVVQLGDAEQILLAGYIPWWSAEEYRRLLLLNHQANAILLYVLEHFSERVAGIPVSIAGLLREIAVGIDDRGKRGEVCGSGVEGDERAFGDFMSLIEEAHRFLCLPINQEIKLSRPPLRNVFLGAFDKNSVSFLFSLRYGAVLAFAALIADSFHFHRSYWIPLSCAAVMLGSTIVTTFHRAIQRSIGTVVGILVASFVLWMQPEGFVIALVMMLLTFCTELFIVRNYALAATFFTPNALLIAETTTQMHDVSYFISARLIDIVIGCVIGLLGTFLIGRHSASSRLPHLIAKTLRSQAQFLFVLFGGGSVGEASETNERRKMQTNHANLKTVFSTALGEIPIDRTALQFLWPVIFSIEQLGYLLNASLINPERPVLSDEDLAQLLLVFENMAKATEQGRVPDRKSVPVIPGFPKIQSEIAALQEALGLACQGRAGR</sequence>
<evidence type="ECO:0000313" key="9">
    <source>
        <dbReference type="EMBL" id="MBP1932155.1"/>
    </source>
</evidence>
<accession>A0ABS4GQJ3</accession>
<feature type="transmembrane region" description="Helical" evidence="7">
    <location>
        <begin position="335"/>
        <end position="355"/>
    </location>
</feature>
<feature type="transmembrane region" description="Helical" evidence="7">
    <location>
        <begin position="120"/>
        <end position="136"/>
    </location>
</feature>
<evidence type="ECO:0000256" key="7">
    <source>
        <dbReference type="SAM" id="Phobius"/>
    </source>
</evidence>
<proteinExistence type="inferred from homology"/>
<protein>
    <submittedName>
        <fullName evidence="9">Membrane protein YccC</fullName>
    </submittedName>
</protein>
<comment type="caution">
    <text evidence="9">The sequence shown here is derived from an EMBL/GenBank/DDBJ whole genome shotgun (WGS) entry which is preliminary data.</text>
</comment>
<gene>
    <name evidence="9" type="ORF">J2Z37_002156</name>
</gene>
<dbReference type="PANTHER" id="PTHR30509:SF9">
    <property type="entry name" value="MULTIDRUG RESISTANCE PROTEIN MDTO"/>
    <property type="match status" value="1"/>
</dbReference>
<evidence type="ECO:0000313" key="10">
    <source>
        <dbReference type="Proteomes" id="UP001519343"/>
    </source>
</evidence>
<evidence type="ECO:0000256" key="4">
    <source>
        <dbReference type="ARBA" id="ARBA00022989"/>
    </source>
</evidence>
<feature type="domain" description="Integral membrane bound transporter" evidence="8">
    <location>
        <begin position="348"/>
        <end position="473"/>
    </location>
</feature>
<evidence type="ECO:0000259" key="8">
    <source>
        <dbReference type="Pfam" id="PF13515"/>
    </source>
</evidence>
<feature type="transmembrane region" description="Helical" evidence="7">
    <location>
        <begin position="387"/>
        <end position="403"/>
    </location>
</feature>
<evidence type="ECO:0000256" key="2">
    <source>
        <dbReference type="ARBA" id="ARBA00022475"/>
    </source>
</evidence>
<comment type="similarity">
    <text evidence="6">Belongs to the YccS/YhfK family.</text>
</comment>
<keyword evidence="5 7" id="KW-0472">Membrane</keyword>
<feature type="transmembrane region" description="Helical" evidence="7">
    <location>
        <begin position="453"/>
        <end position="478"/>
    </location>
</feature>
<keyword evidence="3 7" id="KW-0812">Transmembrane</keyword>
<keyword evidence="10" id="KW-1185">Reference proteome</keyword>